<evidence type="ECO:0000313" key="3">
    <source>
        <dbReference type="Proteomes" id="UP001181693"/>
    </source>
</evidence>
<keyword evidence="1" id="KW-0812">Transmembrane</keyword>
<evidence type="ECO:0000313" key="2">
    <source>
        <dbReference type="EMBL" id="DBA30950.1"/>
    </source>
</evidence>
<dbReference type="AlphaFoldDB" id="A0AAV3B0E8"/>
<organism evidence="2 3">
    <name type="scientific">Pyxicephalus adspersus</name>
    <name type="common">African bullfrog</name>
    <dbReference type="NCBI Taxonomy" id="30357"/>
    <lineage>
        <taxon>Eukaryota</taxon>
        <taxon>Metazoa</taxon>
        <taxon>Chordata</taxon>
        <taxon>Craniata</taxon>
        <taxon>Vertebrata</taxon>
        <taxon>Euteleostomi</taxon>
        <taxon>Amphibia</taxon>
        <taxon>Batrachia</taxon>
        <taxon>Anura</taxon>
        <taxon>Neobatrachia</taxon>
        <taxon>Ranoidea</taxon>
        <taxon>Pyxicephalidae</taxon>
        <taxon>Pyxicephalinae</taxon>
        <taxon>Pyxicephalus</taxon>
    </lineage>
</organism>
<comment type="caution">
    <text evidence="2">The sequence shown here is derived from an EMBL/GenBank/DDBJ whole genome shotgun (WGS) entry which is preliminary data.</text>
</comment>
<keyword evidence="1" id="KW-0472">Membrane</keyword>
<protein>
    <submittedName>
        <fullName evidence="2">Uncharacterized protein</fullName>
    </submittedName>
</protein>
<gene>
    <name evidence="2" type="ORF">GDO54_006871</name>
</gene>
<feature type="transmembrane region" description="Helical" evidence="1">
    <location>
        <begin position="30"/>
        <end position="50"/>
    </location>
</feature>
<keyword evidence="1" id="KW-1133">Transmembrane helix</keyword>
<sequence>MQYKYHGLRSLNHRGQYDSHTASTLNVGSIHVTLMTGFPIAFVFCTYVMCNAIKLHVVKESDMFLINTPFSKYDHNTNICYQQCLLLILAFCS</sequence>
<accession>A0AAV3B0E8</accession>
<reference evidence="2" key="1">
    <citation type="thesis" date="2020" institute="ProQuest LLC" country="789 East Eisenhower Parkway, Ann Arbor, MI, USA">
        <title>Comparative Genomics and Chromosome Evolution.</title>
        <authorList>
            <person name="Mudd A.B."/>
        </authorList>
    </citation>
    <scope>NUCLEOTIDE SEQUENCE</scope>
    <source>
        <strain evidence="2">1538</strain>
        <tissue evidence="2">Blood</tissue>
    </source>
</reference>
<dbReference type="Proteomes" id="UP001181693">
    <property type="component" value="Unassembled WGS sequence"/>
</dbReference>
<evidence type="ECO:0000256" key="1">
    <source>
        <dbReference type="SAM" id="Phobius"/>
    </source>
</evidence>
<keyword evidence="3" id="KW-1185">Reference proteome</keyword>
<dbReference type="EMBL" id="DYDO01000002">
    <property type="protein sequence ID" value="DBA30950.1"/>
    <property type="molecule type" value="Genomic_DNA"/>
</dbReference>
<proteinExistence type="predicted"/>
<name>A0AAV3B0E8_PYXAD</name>